<keyword evidence="2" id="KW-1185">Reference proteome</keyword>
<dbReference type="AlphaFoldDB" id="A0A081RLR3"/>
<dbReference type="EMBL" id="JOKN01000031">
    <property type="protein sequence ID" value="KEQ56136.1"/>
    <property type="molecule type" value="Genomic_DNA"/>
</dbReference>
<organism evidence="1 2">
    <name type="scientific">Marine Group I thaumarchaeote SCGC AAA799-N04</name>
    <dbReference type="NCBI Taxonomy" id="1502293"/>
    <lineage>
        <taxon>Archaea</taxon>
        <taxon>Nitrososphaerota</taxon>
        <taxon>Marine Group I</taxon>
    </lineage>
</organism>
<protein>
    <submittedName>
        <fullName evidence="1">Uncharacterized protein</fullName>
    </submittedName>
</protein>
<gene>
    <name evidence="1" type="ORF">AAA799N04_01433</name>
</gene>
<evidence type="ECO:0000313" key="2">
    <source>
        <dbReference type="Proteomes" id="UP000028059"/>
    </source>
</evidence>
<sequence length="40" mass="4505">MQTKLVSLEATYLAKVATDAALSVIKKKQFLQSKSRQHKD</sequence>
<name>A0A081RLR3_9ARCH</name>
<reference evidence="1 2" key="1">
    <citation type="submission" date="2014-06" db="EMBL/GenBank/DDBJ databases">
        <authorList>
            <person name="Ngugi D.K."/>
            <person name="Blom J."/>
            <person name="Alam I."/>
            <person name="Rashid M."/>
            <person name="Ba Alawi W."/>
            <person name="Zhang G."/>
            <person name="Hikmawan T."/>
            <person name="Guan Y."/>
            <person name="Antunes A."/>
            <person name="Siam R."/>
            <person name="ElDorry H."/>
            <person name="Bajic V."/>
            <person name="Stingl U."/>
        </authorList>
    </citation>
    <scope>NUCLEOTIDE SEQUENCE [LARGE SCALE GENOMIC DNA]</scope>
    <source>
        <strain evidence="1">SCGC AAA799-N04</strain>
    </source>
</reference>
<comment type="caution">
    <text evidence="1">The sequence shown here is derived from an EMBL/GenBank/DDBJ whole genome shotgun (WGS) entry which is preliminary data.</text>
</comment>
<accession>A0A081RLR3</accession>
<proteinExistence type="predicted"/>
<dbReference type="Proteomes" id="UP000028059">
    <property type="component" value="Unassembled WGS sequence"/>
</dbReference>
<evidence type="ECO:0000313" key="1">
    <source>
        <dbReference type="EMBL" id="KEQ56136.1"/>
    </source>
</evidence>